<dbReference type="PANTHER" id="PTHR46432:SF1">
    <property type="entry name" value="F-BOX ONLY PROTEIN 42"/>
    <property type="match status" value="1"/>
</dbReference>
<dbReference type="FunCoup" id="A0A6V7QYH4">
    <property type="interactions" value="750"/>
</dbReference>
<feature type="domain" description="F-box" evidence="1">
    <location>
        <begin position="32"/>
        <end position="85"/>
    </location>
</feature>
<dbReference type="InParanoid" id="A0A6V7QYH4"/>
<dbReference type="InterPro" id="IPR001810">
    <property type="entry name" value="F-box_dom"/>
</dbReference>
<dbReference type="GO" id="GO:0019005">
    <property type="term" value="C:SCF ubiquitin ligase complex"/>
    <property type="evidence" value="ECO:0000318"/>
    <property type="project" value="GO_Central"/>
</dbReference>
<protein>
    <submittedName>
        <fullName evidence="2">F-box domain-containing protein</fullName>
    </submittedName>
</protein>
<proteinExistence type="predicted"/>
<accession>A0A6V7QYH4</accession>
<dbReference type="EMBL" id="BX284603">
    <property type="protein sequence ID" value="CAD1857022.1"/>
    <property type="molecule type" value="Genomic_DNA"/>
</dbReference>
<dbReference type="SMR" id="A0A6V7QYH4"/>
<dbReference type="SUPFAM" id="SSF117281">
    <property type="entry name" value="Kelch motif"/>
    <property type="match status" value="1"/>
</dbReference>
<dbReference type="Gene3D" id="2.120.10.80">
    <property type="entry name" value="Kelch-type beta propeller"/>
    <property type="match status" value="1"/>
</dbReference>
<dbReference type="OrthoDB" id="9973021at2759"/>
<dbReference type="Proteomes" id="UP000001940">
    <property type="component" value="Chromosome III"/>
</dbReference>
<evidence type="ECO:0000313" key="3">
    <source>
        <dbReference type="Proteomes" id="UP000001940"/>
    </source>
</evidence>
<dbReference type="InterPro" id="IPR015915">
    <property type="entry name" value="Kelch-typ_b-propeller"/>
</dbReference>
<evidence type="ECO:0000259" key="1">
    <source>
        <dbReference type="PROSITE" id="PS50181"/>
    </source>
</evidence>
<evidence type="ECO:0000313" key="2">
    <source>
        <dbReference type="EMBL" id="CAD1857022.1"/>
    </source>
</evidence>
<name>A0A6V7QYH4_CAEEL</name>
<evidence type="ECO:0000313" key="4">
    <source>
        <dbReference type="WormBase" id="Y50D7A.1a"/>
    </source>
</evidence>
<sequence length="647" mass="74551">MEPSPDGQLEIIANSGAKSVIWEDRIAEFGYEKYFLRLPEPALNKVLRYLRYPDLQTLKSICPELTDLCDLHVKLMDHSEFYTHPKFQFERCSPDDEEEEVVAGRIRSPRTSSSSGQLDKVADEFVVKDVEIMSERQNACATYFEPTRSLYLFGGEAIDGDEHTPGAVFNDLWRLDTATLKWSRVIISSAPYPSAMCYASLVTWGTQLILFGGNDNRRRCPFANVPPELHYFDTSTSTWRYVPATGNSPSSIGHSAVVSGDYMFVYGGWPFIHNELHLETPLRVERLQILDIRHETWKTVQLEKWNPADPAPFPRFHTRKTKLILIRDGLLLITGELIPQDYGSSVLLQYDVTNPLNDTWRWKSIPTIGRWWGRKFLQMEVRGEAVFRLNPECSMPNIEFHQIADVRNEKMIRLVSLGRLRSECAPLVRATFAEEYDAVQSGYRDFARQLKCHLEMEYKRRIDTSSNDTCAIFKYLNLVCKIGGCFVRGKTPSTPTTSSHANSQRFHIHVRSIPRRGQNDEPKMPRFDDVDLWELRCTIRAVLNQLHSKYYNTSRMDYLAPRVPMRNSALKRLSVYVAEVPCHVEFEEFDELRWTPQAEQYPSPVDTDGYFLVGSHHDVIMHSGRVRYPGTLEKMGQTILLTPIAEK</sequence>
<dbReference type="InterPro" id="IPR052821">
    <property type="entry name" value="F-box_only_SRC"/>
</dbReference>
<dbReference type="PANTHER" id="PTHR46432">
    <property type="entry name" value="F-BOX ONLY PROTEIN 42"/>
    <property type="match status" value="1"/>
</dbReference>
<dbReference type="Pfam" id="PF24681">
    <property type="entry name" value="Kelch_KLHDC2_KLHL20_DRC7"/>
    <property type="match status" value="1"/>
</dbReference>
<reference evidence="2 3" key="1">
    <citation type="journal article" date="1998" name="Science">
        <title>Genome sequence of the nematode C. elegans: a platform for investigating biology.</title>
        <authorList>
            <consortium name="The C. elegans sequencing consortium"/>
            <person name="Sulson J.E."/>
            <person name="Waterston R."/>
        </authorList>
    </citation>
    <scope>NUCLEOTIDE SEQUENCE [LARGE SCALE GENOMIC DNA]</scope>
    <source>
        <strain evidence="2 3">Bristol N2</strain>
    </source>
</reference>
<dbReference type="AlphaFoldDB" id="A0A6V7QYH4"/>
<dbReference type="WormBase" id="Y50D7A.1a">
    <property type="protein sequence ID" value="CE54231"/>
    <property type="gene ID" value="WBGene00021751"/>
</dbReference>
<gene>
    <name evidence="2" type="ORF">CELE_Y50D7A.1</name>
    <name evidence="2 4" type="ORF">Y50D7A.1</name>
</gene>
<organism evidence="2 3">
    <name type="scientific">Caenorhabditis elegans</name>
    <dbReference type="NCBI Taxonomy" id="6239"/>
    <lineage>
        <taxon>Eukaryota</taxon>
        <taxon>Metazoa</taxon>
        <taxon>Ecdysozoa</taxon>
        <taxon>Nematoda</taxon>
        <taxon>Chromadorea</taxon>
        <taxon>Rhabditida</taxon>
        <taxon>Rhabditina</taxon>
        <taxon>Rhabditomorpha</taxon>
        <taxon>Rhabditoidea</taxon>
        <taxon>Rhabditidae</taxon>
        <taxon>Peloderinae</taxon>
        <taxon>Caenorhabditis</taxon>
    </lineage>
</organism>
<dbReference type="PROSITE" id="PS50181">
    <property type="entry name" value="FBOX"/>
    <property type="match status" value="1"/>
</dbReference>
<dbReference type="GO" id="GO:1990756">
    <property type="term" value="F:ubiquitin-like ligase-substrate adaptor activity"/>
    <property type="evidence" value="ECO:0000318"/>
    <property type="project" value="GO_Central"/>
</dbReference>
<keyword evidence="3" id="KW-1185">Reference proteome</keyword>
<dbReference type="AGR" id="WB:WBGene00021751"/>